<proteinExistence type="predicted"/>
<reference evidence="2" key="1">
    <citation type="journal article" date="2017" name="Genome Announc.">
        <title>Draft Genome Sequence of Terrimicrobium sacchariphilum NM-5T, a Facultative Anaerobic Soil Bacterium of the Class Spartobacteria.</title>
        <authorList>
            <person name="Qiu Y.L."/>
            <person name="Tourlousse D.M."/>
            <person name="Matsuura N."/>
            <person name="Ohashi A."/>
            <person name="Sekiguchi Y."/>
        </authorList>
    </citation>
    <scope>NUCLEOTIDE SEQUENCE [LARGE SCALE GENOMIC DNA]</scope>
    <source>
        <strain evidence="2">NM-5</strain>
    </source>
</reference>
<name>A0A146GBT4_TERSA</name>
<protein>
    <submittedName>
        <fullName evidence="1">Uncharacterized protein</fullName>
    </submittedName>
</protein>
<comment type="caution">
    <text evidence="1">The sequence shown here is derived from an EMBL/GenBank/DDBJ whole genome shotgun (WGS) entry which is preliminary data.</text>
</comment>
<dbReference type="Proteomes" id="UP000076023">
    <property type="component" value="Unassembled WGS sequence"/>
</dbReference>
<organism evidence="1 2">
    <name type="scientific">Terrimicrobium sacchariphilum</name>
    <dbReference type="NCBI Taxonomy" id="690879"/>
    <lineage>
        <taxon>Bacteria</taxon>
        <taxon>Pseudomonadati</taxon>
        <taxon>Verrucomicrobiota</taxon>
        <taxon>Terrimicrobiia</taxon>
        <taxon>Terrimicrobiales</taxon>
        <taxon>Terrimicrobiaceae</taxon>
        <taxon>Terrimicrobium</taxon>
    </lineage>
</organism>
<evidence type="ECO:0000313" key="1">
    <source>
        <dbReference type="EMBL" id="GAT34663.1"/>
    </source>
</evidence>
<sequence length="295" mass="32933">MKTSLLLTASLLAGGHVLAGRDPGSLTEIAKLKAALQAVPAITAVSSTTYEMFPGYYVVNRVTPQECPGHTIKKRVVFSGSMFRVETNMVSKNGDLLMDDELAYNNRTTQRLDRMRRLTSTWQTPNEVFDSSPSAMDQFAFLAGFVPGRPLSIKLEDLKSDAVWNQLMARARFLGPRKVAGQDVVRFEIRDAFDPIGNISCRYEVDLSPAHGYFPLRWAAFTTHGQCFWEYRVTEFGQASHGNASYFYPLKAEGRQPGVNGQRDNPLFTFTGSSELFQIDPVSEDLFTIKPSPVR</sequence>
<accession>A0A146GBT4</accession>
<dbReference type="AlphaFoldDB" id="A0A146GBT4"/>
<evidence type="ECO:0000313" key="2">
    <source>
        <dbReference type="Proteomes" id="UP000076023"/>
    </source>
</evidence>
<keyword evidence="2" id="KW-1185">Reference proteome</keyword>
<dbReference type="OrthoDB" id="9801695at2"/>
<dbReference type="EMBL" id="BDCO01000002">
    <property type="protein sequence ID" value="GAT34663.1"/>
    <property type="molecule type" value="Genomic_DNA"/>
</dbReference>
<dbReference type="InParanoid" id="A0A146GBT4"/>
<gene>
    <name evidence="1" type="ORF">TSACC_23095</name>
</gene>
<dbReference type="RefSeq" id="WP_075080276.1">
    <property type="nucleotide sequence ID" value="NZ_BDCO01000002.1"/>
</dbReference>